<comment type="subcellular location">
    <subcellularLocation>
        <location evidence="10">Endomembrane system</location>
        <topology evidence="10">Single-pass type II membrane protein</topology>
    </subcellularLocation>
    <subcellularLocation>
        <location evidence="11">Golgi apparatus</location>
        <location evidence="11">Golgi stack membrane</location>
        <topology evidence="11">Single-pass type II membrane protein</topology>
    </subcellularLocation>
</comment>
<dbReference type="PANTHER" id="PTHR11929">
    <property type="entry name" value="ALPHA- 1,3 -FUCOSYLTRANSFERASE"/>
    <property type="match status" value="1"/>
</dbReference>
<evidence type="ECO:0000256" key="1">
    <source>
        <dbReference type="ARBA" id="ARBA00004922"/>
    </source>
</evidence>
<keyword evidence="8" id="KW-0472">Membrane</keyword>
<dbReference type="FunFam" id="3.40.50.11660:FF:000002">
    <property type="entry name" value="Alpha-(1,3)-fucosyltransferase"/>
    <property type="match status" value="1"/>
</dbReference>
<feature type="domain" description="Fucosyltransferase C-terminal" evidence="12">
    <location>
        <begin position="268"/>
        <end position="433"/>
    </location>
</feature>
<comment type="caution">
    <text evidence="13">The sequence shown here is derived from an EMBL/GenBank/DDBJ whole genome shotgun (WGS) entry which is preliminary data.</text>
</comment>
<protein>
    <recommendedName>
        <fullName evidence="11">Fucosyltransferase</fullName>
        <ecNumber evidence="11">2.4.1.-</ecNumber>
    </recommendedName>
</protein>
<evidence type="ECO:0000256" key="7">
    <source>
        <dbReference type="ARBA" id="ARBA00022989"/>
    </source>
</evidence>
<keyword evidence="5 11" id="KW-0812">Transmembrane</keyword>
<accession>A0A818G2K6</accession>
<evidence type="ECO:0000256" key="6">
    <source>
        <dbReference type="ARBA" id="ARBA00022968"/>
    </source>
</evidence>
<keyword evidence="11" id="KW-0333">Golgi apparatus</keyword>
<evidence type="ECO:0000256" key="3">
    <source>
        <dbReference type="ARBA" id="ARBA00022676"/>
    </source>
</evidence>
<dbReference type="AlphaFoldDB" id="A0A818G2K6"/>
<dbReference type="GO" id="GO:0032580">
    <property type="term" value="C:Golgi cisterna membrane"/>
    <property type="evidence" value="ECO:0007669"/>
    <property type="project" value="UniProtKB-SubCell"/>
</dbReference>
<evidence type="ECO:0000256" key="8">
    <source>
        <dbReference type="ARBA" id="ARBA00023136"/>
    </source>
</evidence>
<keyword evidence="7" id="KW-1133">Transmembrane helix</keyword>
<reference evidence="13" key="1">
    <citation type="submission" date="2021-02" db="EMBL/GenBank/DDBJ databases">
        <authorList>
            <person name="Nowell W R."/>
        </authorList>
    </citation>
    <scope>NUCLEOTIDE SEQUENCE</scope>
</reference>
<dbReference type="GO" id="GO:0046920">
    <property type="term" value="F:alpha-(1-&gt;3)-fucosyltransferase activity"/>
    <property type="evidence" value="ECO:0007669"/>
    <property type="project" value="TreeGrafter"/>
</dbReference>
<dbReference type="UniPathway" id="UPA00378"/>
<comment type="similarity">
    <text evidence="2 11">Belongs to the glycosyltransferase 10 family.</text>
</comment>
<gene>
    <name evidence="13" type="ORF">KIK155_LOCUS14578</name>
</gene>
<keyword evidence="9" id="KW-0325">Glycoprotein</keyword>
<keyword evidence="4 11" id="KW-0808">Transferase</keyword>
<evidence type="ECO:0000256" key="2">
    <source>
        <dbReference type="ARBA" id="ARBA00008919"/>
    </source>
</evidence>
<comment type="pathway">
    <text evidence="1">Protein modification; protein glycosylation.</text>
</comment>
<dbReference type="EC" id="2.4.1.-" evidence="11"/>
<keyword evidence="6" id="KW-0735">Signal-anchor</keyword>
<evidence type="ECO:0000256" key="11">
    <source>
        <dbReference type="RuleBase" id="RU003832"/>
    </source>
</evidence>
<keyword evidence="3 11" id="KW-0328">Glycosyltransferase</keyword>
<dbReference type="InterPro" id="IPR055270">
    <property type="entry name" value="Glyco_tran_10_C"/>
</dbReference>
<evidence type="ECO:0000313" key="14">
    <source>
        <dbReference type="Proteomes" id="UP000663865"/>
    </source>
</evidence>
<name>A0A818G2K6_9BILA</name>
<evidence type="ECO:0000256" key="10">
    <source>
        <dbReference type="ARBA" id="ARBA00060399"/>
    </source>
</evidence>
<organism evidence="13 14">
    <name type="scientific">Rotaria socialis</name>
    <dbReference type="NCBI Taxonomy" id="392032"/>
    <lineage>
        <taxon>Eukaryota</taxon>
        <taxon>Metazoa</taxon>
        <taxon>Spiralia</taxon>
        <taxon>Gnathifera</taxon>
        <taxon>Rotifera</taxon>
        <taxon>Eurotatoria</taxon>
        <taxon>Bdelloidea</taxon>
        <taxon>Philodinida</taxon>
        <taxon>Philodinidae</taxon>
        <taxon>Rotaria</taxon>
    </lineage>
</organism>
<dbReference type="Gene3D" id="3.40.50.11660">
    <property type="entry name" value="Glycosyl transferase family 10, C-terminal domain"/>
    <property type="match status" value="1"/>
</dbReference>
<dbReference type="InterPro" id="IPR038577">
    <property type="entry name" value="GT10-like_C_sf"/>
</dbReference>
<evidence type="ECO:0000259" key="12">
    <source>
        <dbReference type="Pfam" id="PF00852"/>
    </source>
</evidence>
<dbReference type="SUPFAM" id="SSF53756">
    <property type="entry name" value="UDP-Glycosyltransferase/glycogen phosphorylase"/>
    <property type="match status" value="1"/>
</dbReference>
<dbReference type="InterPro" id="IPR001503">
    <property type="entry name" value="Glyco_trans_10"/>
</dbReference>
<dbReference type="Proteomes" id="UP000663865">
    <property type="component" value="Unassembled WGS sequence"/>
</dbReference>
<evidence type="ECO:0000256" key="5">
    <source>
        <dbReference type="ARBA" id="ARBA00022692"/>
    </source>
</evidence>
<evidence type="ECO:0000313" key="13">
    <source>
        <dbReference type="EMBL" id="CAF3482200.1"/>
    </source>
</evidence>
<dbReference type="EMBL" id="CAJNYV010002469">
    <property type="protein sequence ID" value="CAF3482200.1"/>
    <property type="molecule type" value="Genomic_DNA"/>
</dbReference>
<evidence type="ECO:0000256" key="4">
    <source>
        <dbReference type="ARBA" id="ARBA00022679"/>
    </source>
</evidence>
<dbReference type="Pfam" id="PF00852">
    <property type="entry name" value="Glyco_transf_10"/>
    <property type="match status" value="1"/>
</dbReference>
<evidence type="ECO:0000256" key="9">
    <source>
        <dbReference type="ARBA" id="ARBA00023180"/>
    </source>
</evidence>
<dbReference type="PANTHER" id="PTHR11929:SF194">
    <property type="entry name" value="ALPHA-(1,3)-FUCOSYLTRANSFERASE 10"/>
    <property type="match status" value="1"/>
</dbReference>
<proteinExistence type="inferred from homology"/>
<sequence length="477" mass="56023">MAYLFVIVDVPSHKTNRCEPLKYQQVATIKYIFNLAYWREFHNNEQTDQTSLCDIPDELRLISNAICRAYNLGDCRRLPCRMIYASSNTLEDIKCMNGGRILKNHDDHLIEHQSNFRCKRGYTLDLFLKQYAHAGYPSIIADPLTPISNELYHDVLNNRFRTCDSMWGFIFNFESIGHYPWTTDNQNLKLFDITFGYDRSLYDLIPAPWLFNYVEKLKFNSKRMSVEKVMSSKKPIYSVMSSDVYWTNIHTISQMQNQIINVSHVQAPILWMNSNCKTISKRTEYMHELMKYIDIDNYGTCGNNIRNLPDHIVKIQQSSNRNLKDRGSYSWEEGKLALSNEYLFTIAIENSLNYDYVTEKLWHPLVAGSIPIYLGAPNIEDWLPCKTTCIIDLRNFQAPKDAALYIRKVATNRTLYESYHQWRNEPLRKNFQNILNYFQNISDYSLDCILCDMSYQVGQGENPIEIKRKLKTMIGHF</sequence>